<evidence type="ECO:0000256" key="1">
    <source>
        <dbReference type="SAM" id="Phobius"/>
    </source>
</evidence>
<comment type="caution">
    <text evidence="2">The sequence shown here is derived from an EMBL/GenBank/DDBJ whole genome shotgun (WGS) entry which is preliminary data.</text>
</comment>
<evidence type="ECO:0000313" key="2">
    <source>
        <dbReference type="EMBL" id="PJB50843.1"/>
    </source>
</evidence>
<dbReference type="EMBL" id="PFTZ01000111">
    <property type="protein sequence ID" value="PJB50843.1"/>
    <property type="molecule type" value="Genomic_DNA"/>
</dbReference>
<evidence type="ECO:0000313" key="3">
    <source>
        <dbReference type="Proteomes" id="UP000229421"/>
    </source>
</evidence>
<feature type="transmembrane region" description="Helical" evidence="1">
    <location>
        <begin position="80"/>
        <end position="98"/>
    </location>
</feature>
<name>A0A2M8C447_9BACT</name>
<gene>
    <name evidence="2" type="ORF">CO101_03650</name>
</gene>
<keyword evidence="1" id="KW-1133">Transmembrane helix</keyword>
<protein>
    <submittedName>
        <fullName evidence="2">Uncharacterized protein</fullName>
    </submittedName>
</protein>
<reference evidence="3" key="1">
    <citation type="submission" date="2017-09" db="EMBL/GenBank/DDBJ databases">
        <title>Depth-based differentiation of microbial function through sediment-hosted aquifers and enrichment of novel symbionts in the deep terrestrial subsurface.</title>
        <authorList>
            <person name="Probst A.J."/>
            <person name="Ladd B."/>
            <person name="Jarett J.K."/>
            <person name="Geller-Mcgrath D.E."/>
            <person name="Sieber C.M.K."/>
            <person name="Emerson J.B."/>
            <person name="Anantharaman K."/>
            <person name="Thomas B.C."/>
            <person name="Malmstrom R."/>
            <person name="Stieglmeier M."/>
            <person name="Klingl A."/>
            <person name="Woyke T."/>
            <person name="Ryan C.M."/>
            <person name="Banfield J.F."/>
        </authorList>
    </citation>
    <scope>NUCLEOTIDE SEQUENCE [LARGE SCALE GENOMIC DNA]</scope>
</reference>
<dbReference type="AlphaFoldDB" id="A0A2M8C447"/>
<feature type="transmembrane region" description="Helical" evidence="1">
    <location>
        <begin position="53"/>
        <end position="74"/>
    </location>
</feature>
<proteinExistence type="predicted"/>
<keyword evidence="1" id="KW-0472">Membrane</keyword>
<keyword evidence="1" id="KW-0812">Transmembrane</keyword>
<accession>A0A2M8C447</accession>
<organism evidence="2 3">
    <name type="scientific">Candidatus Berkelbacteria bacterium CG_4_9_14_3_um_filter_39_23</name>
    <dbReference type="NCBI Taxonomy" id="1974508"/>
    <lineage>
        <taxon>Bacteria</taxon>
        <taxon>Candidatus Berkelbacteria</taxon>
    </lineage>
</organism>
<sequence length="102" mass="11551">MHFICVKFNRLITKQFFVISLNKNMTTEKTTQENHNNKLPDCCVAFSPLLKKILVAILIIIGVSILLPVIFPLAWSLARIIFSLAIIYLGLILVLCPVKKVK</sequence>
<dbReference type="Proteomes" id="UP000229421">
    <property type="component" value="Unassembled WGS sequence"/>
</dbReference>